<comment type="caution">
    <text evidence="6">The sequence shown here is derived from an EMBL/GenBank/DDBJ whole genome shotgun (WGS) entry which is preliminary data.</text>
</comment>
<dbReference type="InterPro" id="IPR050091">
    <property type="entry name" value="PKS_NRPS_Biosynth_Enz"/>
</dbReference>
<dbReference type="AlphaFoldDB" id="A0A9P4QEV4"/>
<dbReference type="GO" id="GO:0016491">
    <property type="term" value="F:oxidoreductase activity"/>
    <property type="evidence" value="ECO:0007669"/>
    <property type="project" value="UniProtKB-KW"/>
</dbReference>
<feature type="domain" description="Ketosynthase family 3 (KS3)" evidence="5">
    <location>
        <begin position="1"/>
        <end position="271"/>
    </location>
</feature>
<dbReference type="CDD" id="cd00833">
    <property type="entry name" value="PKS"/>
    <property type="match status" value="1"/>
</dbReference>
<dbReference type="InterPro" id="IPR014031">
    <property type="entry name" value="Ketoacyl_synth_C"/>
</dbReference>
<dbReference type="Pfam" id="PF22621">
    <property type="entry name" value="CurL-like_PKS_C"/>
    <property type="match status" value="1"/>
</dbReference>
<feature type="non-terminal residue" evidence="6">
    <location>
        <position position="698"/>
    </location>
</feature>
<dbReference type="PROSITE" id="PS00606">
    <property type="entry name" value="KS3_1"/>
    <property type="match status" value="1"/>
</dbReference>
<name>A0A9P4QEV4_9PEZI</name>
<dbReference type="GO" id="GO:0004312">
    <property type="term" value="F:fatty acid synthase activity"/>
    <property type="evidence" value="ECO:0007669"/>
    <property type="project" value="TreeGrafter"/>
</dbReference>
<dbReference type="InterPro" id="IPR020841">
    <property type="entry name" value="PKS_Beta-ketoAc_synthase_dom"/>
</dbReference>
<protein>
    <submittedName>
        <fullName evidence="6">Thiolase-like protein</fullName>
    </submittedName>
</protein>
<dbReference type="SUPFAM" id="SSF53901">
    <property type="entry name" value="Thiolase-like"/>
    <property type="match status" value="2"/>
</dbReference>
<dbReference type="InterPro" id="IPR014030">
    <property type="entry name" value="Ketoacyl_synth_N"/>
</dbReference>
<dbReference type="GO" id="GO:0044550">
    <property type="term" value="P:secondary metabolite biosynthetic process"/>
    <property type="evidence" value="ECO:0007669"/>
    <property type="project" value="TreeGrafter"/>
</dbReference>
<dbReference type="Pfam" id="PF00109">
    <property type="entry name" value="ketoacyl-synt"/>
    <property type="match status" value="1"/>
</dbReference>
<evidence type="ECO:0000256" key="1">
    <source>
        <dbReference type="ARBA" id="ARBA00022450"/>
    </source>
</evidence>
<dbReference type="Gene3D" id="3.40.47.10">
    <property type="match status" value="1"/>
</dbReference>
<keyword evidence="3" id="KW-0808">Transferase</keyword>
<evidence type="ECO:0000256" key="4">
    <source>
        <dbReference type="ARBA" id="ARBA00023002"/>
    </source>
</evidence>
<keyword evidence="2" id="KW-0597">Phosphoprotein</keyword>
<dbReference type="InterPro" id="IPR016035">
    <property type="entry name" value="Acyl_Trfase/lysoPLipase"/>
</dbReference>
<accession>A0A9P4QEV4</accession>
<dbReference type="InterPro" id="IPR001227">
    <property type="entry name" value="Ac_transferase_dom_sf"/>
</dbReference>
<dbReference type="SMART" id="SM00825">
    <property type="entry name" value="PKS_KS"/>
    <property type="match status" value="1"/>
</dbReference>
<dbReference type="SMART" id="SM00827">
    <property type="entry name" value="PKS_AT"/>
    <property type="match status" value="1"/>
</dbReference>
<proteinExistence type="predicted"/>
<evidence type="ECO:0000313" key="7">
    <source>
        <dbReference type="Proteomes" id="UP000799441"/>
    </source>
</evidence>
<sequence length="698" mass="74391">MLSNRLSYFFDLNGPSVSLDSACSSSAYAVHLACQSLRMSECNSAFVGAASLIVNTNALVLLDTMGALSPDGKCYSYDSRANGFGRGEGGACLILKRLDDAIAAGDPIHSVIRHTVGNHSGRTRGITMPSQPAQEDVLLRVHREVGLEPSETSYVEGHGTGTQVGDPIDAGAIANVVGKDRTDPVYIGSLKSNFGHLLSASGMLAIVKAILMIRHDTILPNAWFEELNPKIDASKLKVPQKPAPWPSNANRRVCVTNFGFGGSNGAVLLDKYIGDGTSNGNSHKFARVNGINTNGHSEVQKSLRLFAFSAKSEKSLSLFLSSFVAYLEQMPPLSANETFLADLSFTLGQRRTHFSHRLALAADSVEDLTQQLSALTVSSIGKANAERENTPAFVFTGQGAQHAQMATELHRYEAFARVLRDAEDYLQHFGATWSLAEELAKSDREGSRINDPEISQPACTAVQLGLVALLNSWGISPTIVAGHSSGEIAAAYTAGSLSFETAMAIAFFRGKSTVELHEKSSSVRGGMIALGTDIDTATTLLEHTAGVGRAGIAAINSPNSVTVSGDIAVIDAIEQVANAQGLFNRKLRVSVAYHSHHMELVATSYFAAIEPYCNLDSKSIDFKSSGKAIFFSSVTGRVERANSLTNASYWVKNLVSPVRFLEAVEGIISTPDTDGKFANVIVEVGPHAALKGPINQIV</sequence>
<evidence type="ECO:0000256" key="2">
    <source>
        <dbReference type="ARBA" id="ARBA00022553"/>
    </source>
</evidence>
<dbReference type="OrthoDB" id="329835at2759"/>
<reference evidence="6" key="1">
    <citation type="journal article" date="2020" name="Stud. Mycol.">
        <title>101 Dothideomycetes genomes: a test case for predicting lifestyles and emergence of pathogens.</title>
        <authorList>
            <person name="Haridas S."/>
            <person name="Albert R."/>
            <person name="Binder M."/>
            <person name="Bloem J."/>
            <person name="Labutti K."/>
            <person name="Salamov A."/>
            <person name="Andreopoulos B."/>
            <person name="Baker S."/>
            <person name="Barry K."/>
            <person name="Bills G."/>
            <person name="Bluhm B."/>
            <person name="Cannon C."/>
            <person name="Castanera R."/>
            <person name="Culley D."/>
            <person name="Daum C."/>
            <person name="Ezra D."/>
            <person name="Gonzalez J."/>
            <person name="Henrissat B."/>
            <person name="Kuo A."/>
            <person name="Liang C."/>
            <person name="Lipzen A."/>
            <person name="Lutzoni F."/>
            <person name="Magnuson J."/>
            <person name="Mondo S."/>
            <person name="Nolan M."/>
            <person name="Ohm R."/>
            <person name="Pangilinan J."/>
            <person name="Park H.-J."/>
            <person name="Ramirez L."/>
            <person name="Alfaro M."/>
            <person name="Sun H."/>
            <person name="Tritt A."/>
            <person name="Yoshinaga Y."/>
            <person name="Zwiers L.-H."/>
            <person name="Turgeon B."/>
            <person name="Goodwin S."/>
            <person name="Spatafora J."/>
            <person name="Crous P."/>
            <person name="Grigoriev I."/>
        </authorList>
    </citation>
    <scope>NUCLEOTIDE SEQUENCE</scope>
    <source>
        <strain evidence="6">CBS 116435</strain>
    </source>
</reference>
<keyword evidence="1" id="KW-0596">Phosphopantetheine</keyword>
<evidence type="ECO:0000313" key="6">
    <source>
        <dbReference type="EMBL" id="KAF2725988.1"/>
    </source>
</evidence>
<dbReference type="EMBL" id="MU003766">
    <property type="protein sequence ID" value="KAF2725988.1"/>
    <property type="molecule type" value="Genomic_DNA"/>
</dbReference>
<evidence type="ECO:0000256" key="3">
    <source>
        <dbReference type="ARBA" id="ARBA00022679"/>
    </source>
</evidence>
<dbReference type="SUPFAM" id="SSF52151">
    <property type="entry name" value="FabD/lysophospholipase-like"/>
    <property type="match status" value="1"/>
</dbReference>
<dbReference type="PANTHER" id="PTHR43775:SF29">
    <property type="entry name" value="ASPERFURANONE POLYKETIDE SYNTHASE AFOG-RELATED"/>
    <property type="match status" value="1"/>
</dbReference>
<dbReference type="GO" id="GO:0006633">
    <property type="term" value="P:fatty acid biosynthetic process"/>
    <property type="evidence" value="ECO:0007669"/>
    <property type="project" value="InterPro"/>
</dbReference>
<dbReference type="PANTHER" id="PTHR43775">
    <property type="entry name" value="FATTY ACID SYNTHASE"/>
    <property type="match status" value="1"/>
</dbReference>
<keyword evidence="4" id="KW-0560">Oxidoreductase</keyword>
<dbReference type="InterPro" id="IPR016036">
    <property type="entry name" value="Malonyl_transacylase_ACP-bd"/>
</dbReference>
<dbReference type="InterPro" id="IPR016039">
    <property type="entry name" value="Thiolase-like"/>
</dbReference>
<dbReference type="Proteomes" id="UP000799441">
    <property type="component" value="Unassembled WGS sequence"/>
</dbReference>
<dbReference type="InterPro" id="IPR018201">
    <property type="entry name" value="Ketoacyl_synth_AS"/>
</dbReference>
<organism evidence="6 7">
    <name type="scientific">Polychaeton citri CBS 116435</name>
    <dbReference type="NCBI Taxonomy" id="1314669"/>
    <lineage>
        <taxon>Eukaryota</taxon>
        <taxon>Fungi</taxon>
        <taxon>Dikarya</taxon>
        <taxon>Ascomycota</taxon>
        <taxon>Pezizomycotina</taxon>
        <taxon>Dothideomycetes</taxon>
        <taxon>Dothideomycetidae</taxon>
        <taxon>Capnodiales</taxon>
        <taxon>Capnodiaceae</taxon>
        <taxon>Polychaeton</taxon>
    </lineage>
</organism>
<keyword evidence="7" id="KW-1185">Reference proteome</keyword>
<dbReference type="Gene3D" id="3.40.366.10">
    <property type="entry name" value="Malonyl-Coenzyme A Acyl Carrier Protein, domain 2"/>
    <property type="match status" value="1"/>
</dbReference>
<dbReference type="InterPro" id="IPR014043">
    <property type="entry name" value="Acyl_transferase_dom"/>
</dbReference>
<dbReference type="GO" id="GO:0004315">
    <property type="term" value="F:3-oxoacyl-[acyl-carrier-protein] synthase activity"/>
    <property type="evidence" value="ECO:0007669"/>
    <property type="project" value="InterPro"/>
</dbReference>
<dbReference type="SUPFAM" id="SSF55048">
    <property type="entry name" value="Probable ACP-binding domain of malonyl-CoA ACP transacylase"/>
    <property type="match status" value="1"/>
</dbReference>
<dbReference type="Pfam" id="PF02801">
    <property type="entry name" value="Ketoacyl-synt_C"/>
    <property type="match status" value="1"/>
</dbReference>
<dbReference type="Pfam" id="PF00698">
    <property type="entry name" value="Acyl_transf_1"/>
    <property type="match status" value="1"/>
</dbReference>
<gene>
    <name evidence="6" type="ORF">K431DRAFT_214652</name>
</gene>
<dbReference type="PROSITE" id="PS52004">
    <property type="entry name" value="KS3_2"/>
    <property type="match status" value="1"/>
</dbReference>
<evidence type="ECO:0000259" key="5">
    <source>
        <dbReference type="PROSITE" id="PS52004"/>
    </source>
</evidence>